<keyword evidence="2" id="KW-1185">Reference proteome</keyword>
<dbReference type="Proteomes" id="UP000651668">
    <property type="component" value="Unassembled WGS sequence"/>
</dbReference>
<dbReference type="AlphaFoldDB" id="A0A916XD46"/>
<dbReference type="Gene3D" id="3.90.25.10">
    <property type="entry name" value="UDP-galactose 4-epimerase, domain 1"/>
    <property type="match status" value="1"/>
</dbReference>
<evidence type="ECO:0000313" key="2">
    <source>
        <dbReference type="Proteomes" id="UP000651668"/>
    </source>
</evidence>
<organism evidence="1 2">
    <name type="scientific">Pedobacter quisquiliarum</name>
    <dbReference type="NCBI Taxonomy" id="1834438"/>
    <lineage>
        <taxon>Bacteria</taxon>
        <taxon>Pseudomonadati</taxon>
        <taxon>Bacteroidota</taxon>
        <taxon>Sphingobacteriia</taxon>
        <taxon>Sphingobacteriales</taxon>
        <taxon>Sphingobacteriaceae</taxon>
        <taxon>Pedobacter</taxon>
    </lineage>
</organism>
<protein>
    <submittedName>
        <fullName evidence="1">Uncharacterized protein</fullName>
    </submittedName>
</protein>
<name>A0A916XD46_9SPHI</name>
<evidence type="ECO:0000313" key="1">
    <source>
        <dbReference type="EMBL" id="GGC65147.1"/>
    </source>
</evidence>
<dbReference type="SUPFAM" id="SSF51735">
    <property type="entry name" value="NAD(P)-binding Rossmann-fold domains"/>
    <property type="match status" value="1"/>
</dbReference>
<reference evidence="1" key="1">
    <citation type="journal article" date="2014" name="Int. J. Syst. Evol. Microbiol.">
        <title>Complete genome sequence of Corynebacterium casei LMG S-19264T (=DSM 44701T), isolated from a smear-ripened cheese.</title>
        <authorList>
            <consortium name="US DOE Joint Genome Institute (JGI-PGF)"/>
            <person name="Walter F."/>
            <person name="Albersmeier A."/>
            <person name="Kalinowski J."/>
            <person name="Ruckert C."/>
        </authorList>
    </citation>
    <scope>NUCLEOTIDE SEQUENCE</scope>
    <source>
        <strain evidence="1">CGMCC 1.15343</strain>
    </source>
</reference>
<comment type="caution">
    <text evidence="1">The sequence shown here is derived from an EMBL/GenBank/DDBJ whole genome shotgun (WGS) entry which is preliminary data.</text>
</comment>
<dbReference type="Gene3D" id="3.40.50.720">
    <property type="entry name" value="NAD(P)-binding Rossmann-like Domain"/>
    <property type="match status" value="2"/>
</dbReference>
<gene>
    <name evidence="1" type="ORF">GCM10011387_18470</name>
</gene>
<accession>A0A916XD46</accession>
<dbReference type="InterPro" id="IPR036291">
    <property type="entry name" value="NAD(P)-bd_dom_sf"/>
</dbReference>
<reference evidence="1" key="2">
    <citation type="submission" date="2020-09" db="EMBL/GenBank/DDBJ databases">
        <authorList>
            <person name="Sun Q."/>
            <person name="Zhou Y."/>
        </authorList>
    </citation>
    <scope>NUCLEOTIDE SEQUENCE</scope>
    <source>
        <strain evidence="1">CGMCC 1.15343</strain>
    </source>
</reference>
<proteinExistence type="predicted"/>
<sequence>MYKVLVDSVIDAEFHRPYLTGNMKVLITGSTSELGKQVVNWFTTYYNDYQFIELNDLSDSAFLSGLFKTQNFDAVLHLPATATENRQGLRNLLQAAQGSWADNQDAHRFLLITANPYEGELMLKEYHQQYGMNLLVSSCEPTFDTPDFPFVFSSIAQAQISSNQTVPVYAKGQEVPDWFWVEEPACAIDILFHQAEAGKTYSIGGMNNWKRSDLEYSPVVQTVLQNYSIANAR</sequence>
<dbReference type="EMBL" id="BMIL01000005">
    <property type="protein sequence ID" value="GGC65147.1"/>
    <property type="molecule type" value="Genomic_DNA"/>
</dbReference>